<dbReference type="AlphaFoldDB" id="A0A146LKX2"/>
<keyword evidence="7" id="KW-0325">Glycoprotein</keyword>
<evidence type="ECO:0000256" key="7">
    <source>
        <dbReference type="ARBA" id="ARBA00023180"/>
    </source>
</evidence>
<feature type="transmembrane region" description="Helical" evidence="8">
    <location>
        <begin position="600"/>
        <end position="624"/>
    </location>
</feature>
<dbReference type="GO" id="GO:0005886">
    <property type="term" value="C:plasma membrane"/>
    <property type="evidence" value="ECO:0007669"/>
    <property type="project" value="TreeGrafter"/>
</dbReference>
<evidence type="ECO:0000256" key="6">
    <source>
        <dbReference type="ARBA" id="ARBA00023136"/>
    </source>
</evidence>
<dbReference type="SUPFAM" id="SSF69318">
    <property type="entry name" value="Integrin alpha N-terminal domain"/>
    <property type="match status" value="1"/>
</dbReference>
<keyword evidence="6 8" id="KW-0472">Membrane</keyword>
<accession>A0A146LKX2</accession>
<evidence type="ECO:0000256" key="8">
    <source>
        <dbReference type="SAM" id="Phobius"/>
    </source>
</evidence>
<reference evidence="10" key="1">
    <citation type="journal article" date="2016" name="Gigascience">
        <title>De novo construction of an expanded transcriptome assembly for the western tarnished plant bug, Lygus hesperus.</title>
        <authorList>
            <person name="Tassone E.E."/>
            <person name="Geib S.M."/>
            <person name="Hall B."/>
            <person name="Fabrick J.A."/>
            <person name="Brent C.S."/>
            <person name="Hull J.J."/>
        </authorList>
    </citation>
    <scope>NUCLEOTIDE SEQUENCE</scope>
</reference>
<protein>
    <submittedName>
        <fullName evidence="10">T-cell immunomodulatory protein</fullName>
    </submittedName>
</protein>
<dbReference type="InterPro" id="IPR024881">
    <property type="entry name" value="Tip"/>
</dbReference>
<comment type="subcellular location">
    <subcellularLocation>
        <location evidence="1">Membrane</location>
        <topology evidence="1">Single-pass type I membrane protein</topology>
    </subcellularLocation>
</comment>
<keyword evidence="4" id="KW-0732">Signal</keyword>
<feature type="transmembrane region" description="Helical" evidence="8">
    <location>
        <begin position="49"/>
        <end position="69"/>
    </location>
</feature>
<dbReference type="PANTHER" id="PTHR13412">
    <property type="entry name" value="T-CELL IMMUNOMODULATORY PROTEIN HOMOLOG"/>
    <property type="match status" value="1"/>
</dbReference>
<evidence type="ECO:0000256" key="2">
    <source>
        <dbReference type="ARBA" id="ARBA00006496"/>
    </source>
</evidence>
<gene>
    <name evidence="10" type="primary">ITFG1_0</name>
    <name evidence="10" type="ORF">g.83085</name>
</gene>
<proteinExistence type="inferred from homology"/>
<evidence type="ECO:0000256" key="3">
    <source>
        <dbReference type="ARBA" id="ARBA00022692"/>
    </source>
</evidence>
<evidence type="ECO:0000256" key="1">
    <source>
        <dbReference type="ARBA" id="ARBA00004479"/>
    </source>
</evidence>
<evidence type="ECO:0000259" key="9">
    <source>
        <dbReference type="Pfam" id="PF23122"/>
    </source>
</evidence>
<dbReference type="PANTHER" id="PTHR13412:SF0">
    <property type="entry name" value="T-CELL IMMUNOMODULATORY PROTEIN"/>
    <property type="match status" value="1"/>
</dbReference>
<dbReference type="Pfam" id="PF13517">
    <property type="entry name" value="FG-GAP_3"/>
    <property type="match status" value="1"/>
</dbReference>
<evidence type="ECO:0000313" key="10">
    <source>
        <dbReference type="EMBL" id="JAQ07397.1"/>
    </source>
</evidence>
<sequence length="647" mass="73275">MKLQEVQTCKCTPQVQIPFSTCWSDDNLLAMATEKGIYTVEGRWRARNIFVRNPLAMTLILLVCVLHWGHATDITSTVFGKPLEGIPAAFGDFNSDEYPDLFVIKDNTFEILLGRDSEPLIQKSPGDKLKCKFDAMVTSIVPGDYDGDAIMDVLVTLSRPVSGLSCEEKHVQEIKVLWGSGDSIECGAKWDKPLYMCGQPLAMDWNEDMIIDLFGSVNNTRAFWVFNTNRTFPAIKHMTSGNREPDDGKQLRIPHSHAFIDLNSDYNPDMFVTTNEGFEVWLKDPNDVEGFAFSRQTTLFPNGLAFKGQSIFLDTELKGKLDHILPACYDIACTNSSMFVYVNNRWLNLRVNFHDKSNDVWGFVPPTTASIIHSTITLHAGDYNMDGFPDILATLQSGNRKKTFLLMNEQCVADCSQYSRTFTIAWDKLSPNNNNTNMGVFYDFMQDGKLDIIFVNDKNITAFKNNLDYDANFIKVMVITGRKDQAQRIIPDPTGRRNRTYGTNLPGPLTSYNATDLDDEPRASVSAQLSQSAYLSLHLPYTLFGLGRTPNFVDELRVGVYGKSKKWSQIIPNSQMVVIPIPLQDPTHWMVRLFVTPSKLIIQSFVALLGTCMLLTLIIAVLWWKERREDRRESRQEVHRFNYSGLG</sequence>
<dbReference type="InterPro" id="IPR057089">
    <property type="entry name" value="C2_TIP"/>
</dbReference>
<dbReference type="InterPro" id="IPR028994">
    <property type="entry name" value="Integrin_alpha_N"/>
</dbReference>
<keyword evidence="5 8" id="KW-1133">Transmembrane helix</keyword>
<dbReference type="Pfam" id="PF23122">
    <property type="entry name" value="C2_ITFG1"/>
    <property type="match status" value="1"/>
</dbReference>
<comment type="similarity">
    <text evidence="2">Belongs to the TIP family.</text>
</comment>
<dbReference type="InterPro" id="IPR013517">
    <property type="entry name" value="FG-GAP"/>
</dbReference>
<name>A0A146LKX2_LYGHE</name>
<evidence type="ECO:0000256" key="4">
    <source>
        <dbReference type="ARBA" id="ARBA00022729"/>
    </source>
</evidence>
<dbReference type="EMBL" id="GDHC01011232">
    <property type="protein sequence ID" value="JAQ07397.1"/>
    <property type="molecule type" value="Transcribed_RNA"/>
</dbReference>
<evidence type="ECO:0000256" key="5">
    <source>
        <dbReference type="ARBA" id="ARBA00022989"/>
    </source>
</evidence>
<organism evidence="10">
    <name type="scientific">Lygus hesperus</name>
    <name type="common">Western plant bug</name>
    <dbReference type="NCBI Taxonomy" id="30085"/>
    <lineage>
        <taxon>Eukaryota</taxon>
        <taxon>Metazoa</taxon>
        <taxon>Ecdysozoa</taxon>
        <taxon>Arthropoda</taxon>
        <taxon>Hexapoda</taxon>
        <taxon>Insecta</taxon>
        <taxon>Pterygota</taxon>
        <taxon>Neoptera</taxon>
        <taxon>Paraneoptera</taxon>
        <taxon>Hemiptera</taxon>
        <taxon>Heteroptera</taxon>
        <taxon>Panheteroptera</taxon>
        <taxon>Cimicomorpha</taxon>
        <taxon>Miridae</taxon>
        <taxon>Mirini</taxon>
        <taxon>Lygus</taxon>
    </lineage>
</organism>
<feature type="domain" description="T-cell immunomodulatory protein TIP C2" evidence="9">
    <location>
        <begin position="500"/>
        <end position="594"/>
    </location>
</feature>
<keyword evidence="3 8" id="KW-0812">Transmembrane</keyword>